<proteinExistence type="predicted"/>
<accession>A0ABW0MXV9</accession>
<feature type="signal peptide" evidence="1">
    <location>
        <begin position="1"/>
        <end position="26"/>
    </location>
</feature>
<keyword evidence="3" id="KW-1185">Reference proteome</keyword>
<reference evidence="3" key="1">
    <citation type="journal article" date="2019" name="Int. J. Syst. Evol. Microbiol.">
        <title>The Global Catalogue of Microorganisms (GCM) 10K type strain sequencing project: providing services to taxonomists for standard genome sequencing and annotation.</title>
        <authorList>
            <consortium name="The Broad Institute Genomics Platform"/>
            <consortium name="The Broad Institute Genome Sequencing Center for Infectious Disease"/>
            <person name="Wu L."/>
            <person name="Ma J."/>
        </authorList>
    </citation>
    <scope>NUCLEOTIDE SEQUENCE [LARGE SCALE GENOMIC DNA]</scope>
    <source>
        <strain evidence="3">KACC 13778</strain>
    </source>
</reference>
<dbReference type="EMBL" id="JBHSMD010000002">
    <property type="protein sequence ID" value="MFC5493154.1"/>
    <property type="molecule type" value="Genomic_DNA"/>
</dbReference>
<dbReference type="RefSeq" id="WP_345171993.1">
    <property type="nucleotide sequence ID" value="NZ_BAABFQ010000003.1"/>
</dbReference>
<name>A0ABW0MXV9_9ACTN</name>
<evidence type="ECO:0000256" key="1">
    <source>
        <dbReference type="SAM" id="SignalP"/>
    </source>
</evidence>
<keyword evidence="1" id="KW-0732">Signal</keyword>
<evidence type="ECO:0000313" key="3">
    <source>
        <dbReference type="Proteomes" id="UP001595956"/>
    </source>
</evidence>
<evidence type="ECO:0000313" key="2">
    <source>
        <dbReference type="EMBL" id="MFC5493154.1"/>
    </source>
</evidence>
<protein>
    <submittedName>
        <fullName evidence="2">Uncharacterized protein</fullName>
    </submittedName>
</protein>
<gene>
    <name evidence="2" type="ORF">ACFPKY_08580</name>
</gene>
<feature type="chain" id="PRO_5045967533" evidence="1">
    <location>
        <begin position="27"/>
        <end position="178"/>
    </location>
</feature>
<comment type="caution">
    <text evidence="2">The sequence shown here is derived from an EMBL/GenBank/DDBJ whole genome shotgun (WGS) entry which is preliminary data.</text>
</comment>
<sequence>MRKTTAAAVALSTAALTFGISGTAHAEQYGIDDPDDTTHGVDVLSMTVRNGKSNVNVITTHDDLRRAPSSAAGGSIFIDTVKGDKGPEYVFVGGFFEGTDYTLLETEGFSQESYGEPVENGDYVMRIDYRNDEVRVRMSRAALGNPGAVRVVMRAAGPSGAVDWVSEKREFSPWISRG</sequence>
<dbReference type="Proteomes" id="UP001595956">
    <property type="component" value="Unassembled WGS sequence"/>
</dbReference>
<organism evidence="2 3">
    <name type="scientific">Nocardioides caricicola</name>
    <dbReference type="NCBI Taxonomy" id="634770"/>
    <lineage>
        <taxon>Bacteria</taxon>
        <taxon>Bacillati</taxon>
        <taxon>Actinomycetota</taxon>
        <taxon>Actinomycetes</taxon>
        <taxon>Propionibacteriales</taxon>
        <taxon>Nocardioidaceae</taxon>
        <taxon>Nocardioides</taxon>
    </lineage>
</organism>